<proteinExistence type="predicted"/>
<dbReference type="EMBL" id="CP033896">
    <property type="protein sequence ID" value="AZA14592.1"/>
    <property type="molecule type" value="Genomic_DNA"/>
</dbReference>
<dbReference type="Proteomes" id="UP000269019">
    <property type="component" value="Chromosome"/>
</dbReference>
<dbReference type="KEGG" id="ccho:CCHOA_11075"/>
<sequence length="111" mass="11712">MCANMTQGTDLPGKSMPCAIRRGQETPTATTLNGCSKQDCCKLYTSCNQRASSVASALPGVGSPGQLRLDEQLSDLDGVECSTLAQIIPRNHQYQSLIVGNGLVLPDTANQ</sequence>
<name>A0A3G6J9X3_9CORY</name>
<protein>
    <submittedName>
        <fullName evidence="1">Uncharacterized protein</fullName>
    </submittedName>
</protein>
<evidence type="ECO:0000313" key="2">
    <source>
        <dbReference type="Proteomes" id="UP000269019"/>
    </source>
</evidence>
<accession>A0A3G6J9X3</accession>
<organism evidence="1 2">
    <name type="scientific">Corynebacterium choanae</name>
    <dbReference type="NCBI Taxonomy" id="1862358"/>
    <lineage>
        <taxon>Bacteria</taxon>
        <taxon>Bacillati</taxon>
        <taxon>Actinomycetota</taxon>
        <taxon>Actinomycetes</taxon>
        <taxon>Mycobacteriales</taxon>
        <taxon>Corynebacteriaceae</taxon>
        <taxon>Corynebacterium</taxon>
    </lineage>
</organism>
<evidence type="ECO:0000313" key="1">
    <source>
        <dbReference type="EMBL" id="AZA14592.1"/>
    </source>
</evidence>
<gene>
    <name evidence="1" type="ORF">CCHOA_11075</name>
</gene>
<keyword evidence="2" id="KW-1185">Reference proteome</keyword>
<reference evidence="1 2" key="1">
    <citation type="submission" date="2018-11" db="EMBL/GenBank/DDBJ databases">
        <authorList>
            <person name="Kleinhagauer T."/>
            <person name="Glaeser S.P."/>
            <person name="Spergser J."/>
            <person name="Ruckert C."/>
            <person name="Kaempfer P."/>
            <person name="Busse H.-J."/>
        </authorList>
    </citation>
    <scope>NUCLEOTIDE SEQUENCE [LARGE SCALE GENOMIC DNA]</scope>
    <source>
        <strain evidence="1 2">200CH</strain>
    </source>
</reference>
<dbReference type="AlphaFoldDB" id="A0A3G6J9X3"/>